<dbReference type="AlphaFoldDB" id="A0A933W1N5"/>
<dbReference type="Pfam" id="PF13671">
    <property type="entry name" value="AAA_33"/>
    <property type="match status" value="1"/>
</dbReference>
<dbReference type="PANTHER" id="PTHR43883:SF1">
    <property type="entry name" value="GLUCONOKINASE"/>
    <property type="match status" value="1"/>
</dbReference>
<reference evidence="2" key="1">
    <citation type="submission" date="2020-07" db="EMBL/GenBank/DDBJ databases">
        <title>Huge and variable diversity of episymbiotic CPR bacteria and DPANN archaea in groundwater ecosystems.</title>
        <authorList>
            <person name="He C.Y."/>
            <person name="Keren R."/>
            <person name="Whittaker M."/>
            <person name="Farag I.F."/>
            <person name="Doudna J."/>
            <person name="Cate J.H.D."/>
            <person name="Banfield J.F."/>
        </authorList>
    </citation>
    <scope>NUCLEOTIDE SEQUENCE</scope>
    <source>
        <strain evidence="2">NC_groundwater_1818_Pr3_B-0.1um_66_35</strain>
    </source>
</reference>
<dbReference type="EMBL" id="JACRJB010000023">
    <property type="protein sequence ID" value="MBI5129458.1"/>
    <property type="molecule type" value="Genomic_DNA"/>
</dbReference>
<name>A0A933W1N5_RHOPL</name>
<dbReference type="Proteomes" id="UP000782519">
    <property type="component" value="Unassembled WGS sequence"/>
</dbReference>
<dbReference type="Pfam" id="PF01636">
    <property type="entry name" value="APH"/>
    <property type="match status" value="1"/>
</dbReference>
<organism evidence="2 3">
    <name type="scientific">Rhodopseudomonas palustris</name>
    <dbReference type="NCBI Taxonomy" id="1076"/>
    <lineage>
        <taxon>Bacteria</taxon>
        <taxon>Pseudomonadati</taxon>
        <taxon>Pseudomonadota</taxon>
        <taxon>Alphaproteobacteria</taxon>
        <taxon>Hyphomicrobiales</taxon>
        <taxon>Nitrobacteraceae</taxon>
        <taxon>Rhodopseudomonas</taxon>
    </lineage>
</organism>
<proteinExistence type="predicted"/>
<protein>
    <submittedName>
        <fullName evidence="2">AAA family ATPase</fullName>
    </submittedName>
</protein>
<comment type="caution">
    <text evidence="2">The sequence shown here is derived from an EMBL/GenBank/DDBJ whole genome shotgun (WGS) entry which is preliminary data.</text>
</comment>
<dbReference type="PANTHER" id="PTHR43883">
    <property type="entry name" value="SLR0207 PROTEIN"/>
    <property type="match status" value="1"/>
</dbReference>
<evidence type="ECO:0000313" key="2">
    <source>
        <dbReference type="EMBL" id="MBI5129458.1"/>
    </source>
</evidence>
<feature type="domain" description="Aminoglycoside phosphotransferase" evidence="1">
    <location>
        <begin position="70"/>
        <end position="277"/>
    </location>
</feature>
<evidence type="ECO:0000313" key="3">
    <source>
        <dbReference type="Proteomes" id="UP000782519"/>
    </source>
</evidence>
<dbReference type="InterPro" id="IPR002575">
    <property type="entry name" value="Aminoglycoside_PTrfase"/>
</dbReference>
<gene>
    <name evidence="2" type="ORF">HZA66_08445</name>
</gene>
<evidence type="ECO:0000259" key="1">
    <source>
        <dbReference type="Pfam" id="PF01636"/>
    </source>
</evidence>
<dbReference type="InterPro" id="IPR011009">
    <property type="entry name" value="Kinase-like_dom_sf"/>
</dbReference>
<dbReference type="Gene3D" id="3.40.50.300">
    <property type="entry name" value="P-loop containing nucleotide triphosphate hydrolases"/>
    <property type="match status" value="1"/>
</dbReference>
<dbReference type="InterPro" id="IPR052732">
    <property type="entry name" value="Cell-binding_unc_protein"/>
</dbReference>
<sequence>MAEPITASDKVGQAEIFRFVADPATHAGADVVQIDTHGAAVFLAGNRALKIKRAVRFPFLDYSTLAKRKTACDQELAVNRRFAPQIYRRVMPITRAADGTLQIDGPGEPVEWAVEMTRFDEGRTIDHLAAGGPLDLDLVAAIADAIAASHRAAPRAATAPWIASIIPINADNIPSFGAGGFPADQVADLDRATRAAFDHSRGLLEQRGADGFVRWCHGDLHLANIVLIDGTPVLFDAIEFDPAFASVDVMYDLAFPLMDFLRYGRSEEAAELLNRYLAVSDDAHADALGALPLLLSMRAAIRAKVMLSRPAGDADARRHHRQTADLYFALAARLIAPPSPRLIAVGGLSGTGKSVLARALAGHIAPLPGAVVLRSDVVRKRHFGVAETERLPAAAYAPEVTMQVYRSLGERASRILAQGHSVIVDAVFAKADERQAIESIATQAKCQFAGLFLVADLATRINRVSSRIGDASDATPEIVRQQQAYEQSAVGWTEVDAAGTPDQTLARAVSALQGRDQACST</sequence>
<accession>A0A933W1N5</accession>
<dbReference type="SUPFAM" id="SSF52540">
    <property type="entry name" value="P-loop containing nucleoside triphosphate hydrolases"/>
    <property type="match status" value="1"/>
</dbReference>
<dbReference type="SUPFAM" id="SSF56112">
    <property type="entry name" value="Protein kinase-like (PK-like)"/>
    <property type="match status" value="1"/>
</dbReference>
<dbReference type="InterPro" id="IPR027417">
    <property type="entry name" value="P-loop_NTPase"/>
</dbReference>